<dbReference type="GO" id="GO:0016020">
    <property type="term" value="C:membrane"/>
    <property type="evidence" value="ECO:0007669"/>
    <property type="project" value="UniProtKB-SubCell"/>
</dbReference>
<dbReference type="CDD" id="cd00060">
    <property type="entry name" value="FHA"/>
    <property type="match status" value="1"/>
</dbReference>
<feature type="region of interest" description="Disordered" evidence="5">
    <location>
        <begin position="17"/>
        <end position="84"/>
    </location>
</feature>
<dbReference type="PROSITE" id="PS01032">
    <property type="entry name" value="PPM_1"/>
    <property type="match status" value="1"/>
</dbReference>
<feature type="compositionally biased region" description="Gly residues" evidence="5">
    <location>
        <begin position="43"/>
        <end position="66"/>
    </location>
</feature>
<evidence type="ECO:0000256" key="2">
    <source>
        <dbReference type="ARBA" id="ARBA00022723"/>
    </source>
</evidence>
<reference evidence="8 9" key="1">
    <citation type="submission" date="2024-10" db="EMBL/GenBank/DDBJ databases">
        <title>Updated reference genomes for cyclostephanoid diatoms.</title>
        <authorList>
            <person name="Roberts W.R."/>
            <person name="Alverson A.J."/>
        </authorList>
    </citation>
    <scope>NUCLEOTIDE SEQUENCE [LARGE SCALE GENOMIC DNA]</scope>
    <source>
        <strain evidence="8 9">AJA232-27</strain>
    </source>
</reference>
<dbReference type="InterPro" id="IPR001932">
    <property type="entry name" value="PPM-type_phosphatase-like_dom"/>
</dbReference>
<evidence type="ECO:0000313" key="9">
    <source>
        <dbReference type="Proteomes" id="UP001530293"/>
    </source>
</evidence>
<dbReference type="AlphaFoldDB" id="A0ABD3MMS5"/>
<evidence type="ECO:0000256" key="5">
    <source>
        <dbReference type="SAM" id="MobiDB-lite"/>
    </source>
</evidence>
<evidence type="ECO:0000259" key="6">
    <source>
        <dbReference type="PROSITE" id="PS50006"/>
    </source>
</evidence>
<dbReference type="PANTHER" id="PTHR13832:SF589">
    <property type="entry name" value="[PYRUVATE DEHYDROGENASE [ACETYL-TRANSFERRING]]-PHOSPHATASE 2, MITOCHONDRIAL"/>
    <property type="match status" value="1"/>
</dbReference>
<dbReference type="InterPro" id="IPR008984">
    <property type="entry name" value="SMAD_FHA_dom_sf"/>
</dbReference>
<keyword evidence="2" id="KW-0479">Metal-binding</keyword>
<keyword evidence="4" id="KW-0904">Protein phosphatase</keyword>
<dbReference type="InterPro" id="IPR000222">
    <property type="entry name" value="PP2C_BS"/>
</dbReference>
<dbReference type="Pfam" id="PF00481">
    <property type="entry name" value="PP2C"/>
    <property type="match status" value="1"/>
</dbReference>
<comment type="caution">
    <text evidence="8">The sequence shown here is derived from an EMBL/GenBank/DDBJ whole genome shotgun (WGS) entry which is preliminary data.</text>
</comment>
<gene>
    <name evidence="8" type="ORF">ACHAWU_004001</name>
</gene>
<evidence type="ECO:0000256" key="3">
    <source>
        <dbReference type="ARBA" id="ARBA00022801"/>
    </source>
</evidence>
<dbReference type="PROSITE" id="PS51746">
    <property type="entry name" value="PPM_2"/>
    <property type="match status" value="1"/>
</dbReference>
<dbReference type="GO" id="GO:0004721">
    <property type="term" value="F:phosphoprotein phosphatase activity"/>
    <property type="evidence" value="ECO:0007669"/>
    <property type="project" value="UniProtKB-KW"/>
</dbReference>
<feature type="domain" description="FHA" evidence="6">
    <location>
        <begin position="285"/>
        <end position="335"/>
    </location>
</feature>
<dbReference type="EMBL" id="JALLBG020000108">
    <property type="protein sequence ID" value="KAL3764189.1"/>
    <property type="molecule type" value="Genomic_DNA"/>
</dbReference>
<organism evidence="8 9">
    <name type="scientific">Discostella pseudostelligera</name>
    <dbReference type="NCBI Taxonomy" id="259834"/>
    <lineage>
        <taxon>Eukaryota</taxon>
        <taxon>Sar</taxon>
        <taxon>Stramenopiles</taxon>
        <taxon>Ochrophyta</taxon>
        <taxon>Bacillariophyta</taxon>
        <taxon>Coscinodiscophyceae</taxon>
        <taxon>Thalassiosirophycidae</taxon>
        <taxon>Stephanodiscales</taxon>
        <taxon>Stephanodiscaceae</taxon>
        <taxon>Discostella</taxon>
    </lineage>
</organism>
<dbReference type="GO" id="GO:0046872">
    <property type="term" value="F:metal ion binding"/>
    <property type="evidence" value="ECO:0007669"/>
    <property type="project" value="UniProtKB-KW"/>
</dbReference>
<keyword evidence="3" id="KW-0378">Hydrolase</keyword>
<dbReference type="Gene3D" id="3.60.40.10">
    <property type="entry name" value="PPM-type phosphatase domain"/>
    <property type="match status" value="1"/>
</dbReference>
<evidence type="ECO:0000256" key="1">
    <source>
        <dbReference type="ARBA" id="ARBA00004170"/>
    </source>
</evidence>
<dbReference type="PANTHER" id="PTHR13832">
    <property type="entry name" value="PROTEIN PHOSPHATASE 2C"/>
    <property type="match status" value="1"/>
</dbReference>
<feature type="domain" description="PPM-type phosphatase" evidence="7">
    <location>
        <begin position="368"/>
        <end position="690"/>
    </location>
</feature>
<proteinExistence type="predicted"/>
<dbReference type="Pfam" id="PF00498">
    <property type="entry name" value="FHA"/>
    <property type="match status" value="1"/>
</dbReference>
<keyword evidence="9" id="KW-1185">Reference proteome</keyword>
<dbReference type="SUPFAM" id="SSF49879">
    <property type="entry name" value="SMAD/FHA domain"/>
    <property type="match status" value="1"/>
</dbReference>
<comment type="subcellular location">
    <subcellularLocation>
        <location evidence="1">Membrane</location>
        <topology evidence="1">Peripheral membrane protein</topology>
    </subcellularLocation>
</comment>
<dbReference type="Proteomes" id="UP001530293">
    <property type="component" value="Unassembled WGS sequence"/>
</dbReference>
<evidence type="ECO:0000313" key="8">
    <source>
        <dbReference type="EMBL" id="KAL3764189.1"/>
    </source>
</evidence>
<dbReference type="SUPFAM" id="SSF81606">
    <property type="entry name" value="PP2C-like"/>
    <property type="match status" value="1"/>
</dbReference>
<dbReference type="InterPro" id="IPR015655">
    <property type="entry name" value="PP2C"/>
</dbReference>
<dbReference type="InterPro" id="IPR036457">
    <property type="entry name" value="PPM-type-like_dom_sf"/>
</dbReference>
<dbReference type="Gene3D" id="2.60.200.20">
    <property type="match status" value="1"/>
</dbReference>
<accession>A0ABD3MMS5</accession>
<dbReference type="SMART" id="SM00332">
    <property type="entry name" value="PP2Cc"/>
    <property type="match status" value="1"/>
</dbReference>
<sequence length="700" mass="75097">MSLDAMASSVAGSVGWLSNNNNSSNNVNAGQQQQQQPGSSTANGGGAMGMGGGAGGPRSGANGKGGNNNNDGSTEISWSRGGRQFSSSREVYTRGLYRVCLKFTTSEDEDEGKPEPATAYWTLYGRNTTIGNGVPNSARPDDICRRMDDSMSGPAAGILSCLTDEDGEQAALYALRAGMTCGWHIRGERGDAAVRVGKAKVFTAKASDGSGNPTKEARLLTLDAERWALTDGASFAAGNSVFSVEESIGNNDKGGGGSEQKLIISCSKGPLRNKTIEVPARKCPFVFGRAHEADLCIMDRELSRKHGVILYLRPPGRKNGVFVLADLESTNGSYMRLTGPYSHKGVGALTIGDEFIVGRTGFSVNRFDCGISEAIGARPTMEDRTIVIQNLMYPPPDYYYDGSPKETLTELAFTTFAAVFDGHGGDECSNYLVDALPRHIRNQMLTEKDALRQSIENGRGPRGLHTDTGEDATSEIMRRILKTAYLRADKEFISPKTAPQSGSTGATVVLFGRRLFAANVGDSRVVLARKNGACLELTSDHKPSRQDEAARVRAAGGFILHKRVMGELAITRAFGDKSFKMGIKAMLEEDADELGGAGGMSDDTTKDLTAPLVSAEPEIASIVVSHDDEFLLLACDGLFDVFKSQDAITFARQELIAHRGEPAEVARILSDQAIRVRRSRDNVSILIIVLRPFWEDSTDG</sequence>
<protein>
    <recommendedName>
        <fullName evidence="10">Protein-serine/threonine phosphatase</fullName>
    </recommendedName>
</protein>
<evidence type="ECO:0000256" key="4">
    <source>
        <dbReference type="ARBA" id="ARBA00022912"/>
    </source>
</evidence>
<dbReference type="CDD" id="cd00143">
    <property type="entry name" value="PP2Cc"/>
    <property type="match status" value="1"/>
</dbReference>
<dbReference type="PROSITE" id="PS50006">
    <property type="entry name" value="FHA_DOMAIN"/>
    <property type="match status" value="1"/>
</dbReference>
<evidence type="ECO:0008006" key="10">
    <source>
        <dbReference type="Google" id="ProtNLM"/>
    </source>
</evidence>
<evidence type="ECO:0000259" key="7">
    <source>
        <dbReference type="PROSITE" id="PS51746"/>
    </source>
</evidence>
<dbReference type="InterPro" id="IPR000253">
    <property type="entry name" value="FHA_dom"/>
</dbReference>
<name>A0ABD3MMS5_9STRA</name>
<feature type="compositionally biased region" description="Low complexity" evidence="5">
    <location>
        <begin position="17"/>
        <end position="42"/>
    </location>
</feature>